<comment type="caution">
    <text evidence="1">The sequence shown here is derived from an EMBL/GenBank/DDBJ whole genome shotgun (WGS) entry which is preliminary data.</text>
</comment>
<feature type="non-terminal residue" evidence="1">
    <location>
        <position position="1"/>
    </location>
</feature>
<name>X1KML7_9ZZZZ</name>
<gene>
    <name evidence="1" type="ORF">S06H3_21692</name>
</gene>
<accession>X1KML7</accession>
<evidence type="ECO:0000313" key="1">
    <source>
        <dbReference type="EMBL" id="GAI07913.1"/>
    </source>
</evidence>
<protein>
    <submittedName>
        <fullName evidence="1">Uncharacterized protein</fullName>
    </submittedName>
</protein>
<dbReference type="AlphaFoldDB" id="X1KML7"/>
<proteinExistence type="predicted"/>
<sequence>LLTWVMLDSMVETKLIGGNTKKPIKDMIISIPKKN</sequence>
<dbReference type="EMBL" id="BARV01011432">
    <property type="protein sequence ID" value="GAI07913.1"/>
    <property type="molecule type" value="Genomic_DNA"/>
</dbReference>
<reference evidence="1" key="1">
    <citation type="journal article" date="2014" name="Front. Microbiol.">
        <title>High frequency of phylogenetically diverse reductive dehalogenase-homologous genes in deep subseafloor sedimentary metagenomes.</title>
        <authorList>
            <person name="Kawai M."/>
            <person name="Futagami T."/>
            <person name="Toyoda A."/>
            <person name="Takaki Y."/>
            <person name="Nishi S."/>
            <person name="Hori S."/>
            <person name="Arai W."/>
            <person name="Tsubouchi T."/>
            <person name="Morono Y."/>
            <person name="Uchiyama I."/>
            <person name="Ito T."/>
            <person name="Fujiyama A."/>
            <person name="Inagaki F."/>
            <person name="Takami H."/>
        </authorList>
    </citation>
    <scope>NUCLEOTIDE SEQUENCE</scope>
    <source>
        <strain evidence="1">Expedition CK06-06</strain>
    </source>
</reference>
<organism evidence="1">
    <name type="scientific">marine sediment metagenome</name>
    <dbReference type="NCBI Taxonomy" id="412755"/>
    <lineage>
        <taxon>unclassified sequences</taxon>
        <taxon>metagenomes</taxon>
        <taxon>ecological metagenomes</taxon>
    </lineage>
</organism>